<name>A0AAD7NEN8_9AGAR</name>
<evidence type="ECO:0000256" key="1">
    <source>
        <dbReference type="ARBA" id="ARBA00004123"/>
    </source>
</evidence>
<dbReference type="GO" id="GO:0000981">
    <property type="term" value="F:DNA-binding transcription factor activity, RNA polymerase II-specific"/>
    <property type="evidence" value="ECO:0007669"/>
    <property type="project" value="TreeGrafter"/>
</dbReference>
<comment type="caution">
    <text evidence="8">The sequence shown here is derived from an EMBL/GenBank/DDBJ whole genome shotgun (WGS) entry which is preliminary data.</text>
</comment>
<evidence type="ECO:0000256" key="6">
    <source>
        <dbReference type="PROSITE-ProRule" id="PRU00094"/>
    </source>
</evidence>
<feature type="non-terminal residue" evidence="8">
    <location>
        <position position="1"/>
    </location>
</feature>
<dbReference type="GO" id="GO:0000978">
    <property type="term" value="F:RNA polymerase II cis-regulatory region sequence-specific DNA binding"/>
    <property type="evidence" value="ECO:0007669"/>
    <property type="project" value="TreeGrafter"/>
</dbReference>
<dbReference type="SMART" id="SM00401">
    <property type="entry name" value="ZnF_GATA"/>
    <property type="match status" value="2"/>
</dbReference>
<dbReference type="PRINTS" id="PR00619">
    <property type="entry name" value="GATAZNFINGER"/>
</dbReference>
<evidence type="ECO:0000256" key="4">
    <source>
        <dbReference type="ARBA" id="ARBA00022833"/>
    </source>
</evidence>
<dbReference type="EMBL" id="JARJLG010000053">
    <property type="protein sequence ID" value="KAJ7758942.1"/>
    <property type="molecule type" value="Genomic_DNA"/>
</dbReference>
<evidence type="ECO:0000256" key="5">
    <source>
        <dbReference type="ARBA" id="ARBA00023242"/>
    </source>
</evidence>
<keyword evidence="5" id="KW-0539">Nucleus</keyword>
<dbReference type="Gene3D" id="3.30.50.10">
    <property type="entry name" value="Erythroid Transcription Factor GATA-1, subunit A"/>
    <property type="match status" value="2"/>
</dbReference>
<reference evidence="8" key="1">
    <citation type="submission" date="2023-03" db="EMBL/GenBank/DDBJ databases">
        <title>Massive genome expansion in bonnet fungi (Mycena s.s.) driven by repeated elements and novel gene families across ecological guilds.</title>
        <authorList>
            <consortium name="Lawrence Berkeley National Laboratory"/>
            <person name="Harder C.B."/>
            <person name="Miyauchi S."/>
            <person name="Viragh M."/>
            <person name="Kuo A."/>
            <person name="Thoen E."/>
            <person name="Andreopoulos B."/>
            <person name="Lu D."/>
            <person name="Skrede I."/>
            <person name="Drula E."/>
            <person name="Henrissat B."/>
            <person name="Morin E."/>
            <person name="Kohler A."/>
            <person name="Barry K."/>
            <person name="LaButti K."/>
            <person name="Morin E."/>
            <person name="Salamov A."/>
            <person name="Lipzen A."/>
            <person name="Mereny Z."/>
            <person name="Hegedus B."/>
            <person name="Baldrian P."/>
            <person name="Stursova M."/>
            <person name="Weitz H."/>
            <person name="Taylor A."/>
            <person name="Grigoriev I.V."/>
            <person name="Nagy L.G."/>
            <person name="Martin F."/>
            <person name="Kauserud H."/>
        </authorList>
    </citation>
    <scope>NUCLEOTIDE SEQUENCE</scope>
    <source>
        <strain evidence="8">CBHHK188m</strain>
    </source>
</reference>
<dbReference type="PANTHER" id="PTHR10071">
    <property type="entry name" value="TRANSCRIPTION FACTOR GATA FAMILY MEMBER"/>
    <property type="match status" value="1"/>
</dbReference>
<dbReference type="InterPro" id="IPR013088">
    <property type="entry name" value="Znf_NHR/GATA"/>
</dbReference>
<keyword evidence="2" id="KW-0479">Metal-binding</keyword>
<organism evidence="8 9">
    <name type="scientific">Mycena maculata</name>
    <dbReference type="NCBI Taxonomy" id="230809"/>
    <lineage>
        <taxon>Eukaryota</taxon>
        <taxon>Fungi</taxon>
        <taxon>Dikarya</taxon>
        <taxon>Basidiomycota</taxon>
        <taxon>Agaricomycotina</taxon>
        <taxon>Agaricomycetes</taxon>
        <taxon>Agaricomycetidae</taxon>
        <taxon>Agaricales</taxon>
        <taxon>Marasmiineae</taxon>
        <taxon>Mycenaceae</taxon>
        <taxon>Mycena</taxon>
    </lineage>
</organism>
<dbReference type="GO" id="GO:0000122">
    <property type="term" value="P:negative regulation of transcription by RNA polymerase II"/>
    <property type="evidence" value="ECO:0007669"/>
    <property type="project" value="TreeGrafter"/>
</dbReference>
<evidence type="ECO:0000256" key="3">
    <source>
        <dbReference type="ARBA" id="ARBA00022771"/>
    </source>
</evidence>
<proteinExistence type="predicted"/>
<dbReference type="CDD" id="cd00202">
    <property type="entry name" value="ZnF_GATA"/>
    <property type="match status" value="2"/>
</dbReference>
<dbReference type="Pfam" id="PF00320">
    <property type="entry name" value="GATA"/>
    <property type="match status" value="2"/>
</dbReference>
<feature type="non-terminal residue" evidence="8">
    <location>
        <position position="120"/>
    </location>
</feature>
<feature type="domain" description="GATA-type" evidence="7">
    <location>
        <begin position="63"/>
        <end position="117"/>
    </location>
</feature>
<keyword evidence="4" id="KW-0862">Zinc</keyword>
<keyword evidence="3 6" id="KW-0863">Zinc-finger</keyword>
<dbReference type="GO" id="GO:0005634">
    <property type="term" value="C:nucleus"/>
    <property type="evidence" value="ECO:0007669"/>
    <property type="project" value="UniProtKB-SubCell"/>
</dbReference>
<dbReference type="PROSITE" id="PS50114">
    <property type="entry name" value="GATA_ZN_FINGER_2"/>
    <property type="match status" value="2"/>
</dbReference>
<evidence type="ECO:0000313" key="9">
    <source>
        <dbReference type="Proteomes" id="UP001215280"/>
    </source>
</evidence>
<accession>A0AAD7NEN8</accession>
<dbReference type="SUPFAM" id="SSF57716">
    <property type="entry name" value="Glucocorticoid receptor-like (DNA-binding domain)"/>
    <property type="match status" value="2"/>
</dbReference>
<evidence type="ECO:0000259" key="7">
    <source>
        <dbReference type="PROSITE" id="PS50114"/>
    </source>
</evidence>
<evidence type="ECO:0000313" key="8">
    <source>
        <dbReference type="EMBL" id="KAJ7758942.1"/>
    </source>
</evidence>
<dbReference type="GO" id="GO:0045944">
    <property type="term" value="P:positive regulation of transcription by RNA polymerase II"/>
    <property type="evidence" value="ECO:0007669"/>
    <property type="project" value="TreeGrafter"/>
</dbReference>
<comment type="subcellular location">
    <subcellularLocation>
        <location evidence="1">Nucleus</location>
    </subcellularLocation>
</comment>
<dbReference type="AlphaFoldDB" id="A0AAD7NEN8"/>
<dbReference type="Proteomes" id="UP001215280">
    <property type="component" value="Unassembled WGS sequence"/>
</dbReference>
<evidence type="ECO:0000256" key="2">
    <source>
        <dbReference type="ARBA" id="ARBA00022723"/>
    </source>
</evidence>
<protein>
    <recommendedName>
        <fullName evidence="7">GATA-type domain-containing protein</fullName>
    </recommendedName>
</protein>
<gene>
    <name evidence="8" type="ORF">DFH07DRAFT_701834</name>
</gene>
<feature type="domain" description="GATA-type" evidence="7">
    <location>
        <begin position="1"/>
        <end position="44"/>
    </location>
</feature>
<keyword evidence="9" id="KW-1185">Reference proteome</keyword>
<sequence>SGDGRECSNCRTTSTPVWRRDPRTHKVLCNACGIYLTQRQQARPQKLIDVDNEVPVGGDSDGEYDGPECDNCGTRKTPTWRRNRAGAQVCNACGVYERMNDGKARPLVLRNDKIRPREKH</sequence>
<dbReference type="InterPro" id="IPR039355">
    <property type="entry name" value="Transcription_factor_GATA"/>
</dbReference>
<dbReference type="InterPro" id="IPR000679">
    <property type="entry name" value="Znf_GATA"/>
</dbReference>
<dbReference type="GO" id="GO:0045165">
    <property type="term" value="P:cell fate commitment"/>
    <property type="evidence" value="ECO:0007669"/>
    <property type="project" value="TreeGrafter"/>
</dbReference>
<dbReference type="PROSITE" id="PS00344">
    <property type="entry name" value="GATA_ZN_FINGER_1"/>
    <property type="match status" value="1"/>
</dbReference>
<dbReference type="GO" id="GO:0008270">
    <property type="term" value="F:zinc ion binding"/>
    <property type="evidence" value="ECO:0007669"/>
    <property type="project" value="UniProtKB-KW"/>
</dbReference>
<dbReference type="PANTHER" id="PTHR10071:SF281">
    <property type="entry name" value="BOX A-BINDING FACTOR-RELATED"/>
    <property type="match status" value="1"/>
</dbReference>